<gene>
    <name evidence="2" type="ORF">g.58168</name>
</gene>
<reference evidence="2" key="1">
    <citation type="submission" date="2018-04" db="EMBL/GenBank/DDBJ databases">
        <title>Transcriptome assembly of Sipha flava.</title>
        <authorList>
            <person name="Scully E.D."/>
            <person name="Geib S.M."/>
            <person name="Palmer N.A."/>
            <person name="Koch K."/>
            <person name="Bradshaw J."/>
            <person name="Heng-Moss T."/>
            <person name="Sarath G."/>
        </authorList>
    </citation>
    <scope>NUCLEOTIDE SEQUENCE</scope>
</reference>
<dbReference type="Pfam" id="PF00078">
    <property type="entry name" value="RVT_1"/>
    <property type="match status" value="1"/>
</dbReference>
<organism evidence="2">
    <name type="scientific">Sipha flava</name>
    <name type="common">yellow sugarcane aphid</name>
    <dbReference type="NCBI Taxonomy" id="143950"/>
    <lineage>
        <taxon>Eukaryota</taxon>
        <taxon>Metazoa</taxon>
        <taxon>Ecdysozoa</taxon>
        <taxon>Arthropoda</taxon>
        <taxon>Hexapoda</taxon>
        <taxon>Insecta</taxon>
        <taxon>Pterygota</taxon>
        <taxon>Neoptera</taxon>
        <taxon>Paraneoptera</taxon>
        <taxon>Hemiptera</taxon>
        <taxon>Sternorrhyncha</taxon>
        <taxon>Aphidomorpha</taxon>
        <taxon>Aphidoidea</taxon>
        <taxon>Aphididae</taxon>
        <taxon>Sipha</taxon>
    </lineage>
</organism>
<evidence type="ECO:0000259" key="1">
    <source>
        <dbReference type="PROSITE" id="PS50878"/>
    </source>
</evidence>
<feature type="domain" description="Reverse transcriptase" evidence="1">
    <location>
        <begin position="1"/>
        <end position="103"/>
    </location>
</feature>
<dbReference type="InterPro" id="IPR000477">
    <property type="entry name" value="RT_dom"/>
</dbReference>
<proteinExistence type="predicted"/>
<evidence type="ECO:0000313" key="2">
    <source>
        <dbReference type="EMBL" id="MBY83918.1"/>
    </source>
</evidence>
<dbReference type="AlphaFoldDB" id="A0A2S2R1N7"/>
<protein>
    <recommendedName>
        <fullName evidence="1">Reverse transcriptase domain-containing protein</fullName>
    </recommendedName>
</protein>
<sequence length="103" mass="11592">MLSTLTFQKHSTQSTLIYFLDKFGVGEPLLSWLKSYLSECKQFINLFGKTSAQFQVLSGVPQGSHLGSLLFNIFINTVCSQITPCRVLLFVNDAKIFYAILSF</sequence>
<name>A0A2S2R1N7_9HEMI</name>
<dbReference type="PROSITE" id="PS50878">
    <property type="entry name" value="RT_POL"/>
    <property type="match status" value="1"/>
</dbReference>
<accession>A0A2S2R1N7</accession>
<dbReference type="PANTHER" id="PTHR33332">
    <property type="entry name" value="REVERSE TRANSCRIPTASE DOMAIN-CONTAINING PROTEIN"/>
    <property type="match status" value="1"/>
</dbReference>
<dbReference type="EMBL" id="GGMS01014715">
    <property type="protein sequence ID" value="MBY83918.1"/>
    <property type="molecule type" value="Transcribed_RNA"/>
</dbReference>